<proteinExistence type="predicted"/>
<reference evidence="1 2" key="1">
    <citation type="journal article" date="2023" name="Life. Sci Alliance">
        <title>Evolutionary insights into 3D genome organization and epigenetic landscape of Vigna mungo.</title>
        <authorList>
            <person name="Junaid A."/>
            <person name="Singh B."/>
            <person name="Bhatia S."/>
        </authorList>
    </citation>
    <scope>NUCLEOTIDE SEQUENCE [LARGE SCALE GENOMIC DNA]</scope>
    <source>
        <strain evidence="1">Urdbean</strain>
    </source>
</reference>
<dbReference type="Proteomes" id="UP001374535">
    <property type="component" value="Chromosome 6"/>
</dbReference>
<dbReference type="EMBL" id="CP144695">
    <property type="protein sequence ID" value="WVZ05174.1"/>
    <property type="molecule type" value="Genomic_DNA"/>
</dbReference>
<organism evidence="1 2">
    <name type="scientific">Vigna mungo</name>
    <name type="common">Black gram</name>
    <name type="synonym">Phaseolus mungo</name>
    <dbReference type="NCBI Taxonomy" id="3915"/>
    <lineage>
        <taxon>Eukaryota</taxon>
        <taxon>Viridiplantae</taxon>
        <taxon>Streptophyta</taxon>
        <taxon>Embryophyta</taxon>
        <taxon>Tracheophyta</taxon>
        <taxon>Spermatophyta</taxon>
        <taxon>Magnoliopsida</taxon>
        <taxon>eudicotyledons</taxon>
        <taxon>Gunneridae</taxon>
        <taxon>Pentapetalae</taxon>
        <taxon>rosids</taxon>
        <taxon>fabids</taxon>
        <taxon>Fabales</taxon>
        <taxon>Fabaceae</taxon>
        <taxon>Papilionoideae</taxon>
        <taxon>50 kb inversion clade</taxon>
        <taxon>NPAAA clade</taxon>
        <taxon>indigoferoid/millettioid clade</taxon>
        <taxon>Phaseoleae</taxon>
        <taxon>Vigna</taxon>
    </lineage>
</organism>
<protein>
    <submittedName>
        <fullName evidence="1">Uncharacterized protein</fullName>
    </submittedName>
</protein>
<evidence type="ECO:0000313" key="1">
    <source>
        <dbReference type="EMBL" id="WVZ05174.1"/>
    </source>
</evidence>
<gene>
    <name evidence="1" type="ORF">V8G54_018520</name>
</gene>
<dbReference type="AlphaFoldDB" id="A0AAQ3N8J1"/>
<accession>A0AAQ3N8J1</accession>
<keyword evidence="2" id="KW-1185">Reference proteome</keyword>
<evidence type="ECO:0000313" key="2">
    <source>
        <dbReference type="Proteomes" id="UP001374535"/>
    </source>
</evidence>
<name>A0AAQ3N8J1_VIGMU</name>
<sequence length="154" mass="16652">MVSNLPNLHHLHALSCSSLPIPPPTEHLHHKPRVRGVHLSPTYIDSNACMGMIHSSLHCPAWSPSPTSPSPGSWTASRTMRDPCNACNTGMELPCNAPGLWTAFRFVTLQVASLSTPSFPAMLKGTRTITESNTALGHTNMEPDTLHAPNTMLL</sequence>